<dbReference type="Proteomes" id="UP000225108">
    <property type="component" value="Unassembled WGS sequence"/>
</dbReference>
<name>A0A2G3PH15_WILMA</name>
<evidence type="ECO:0000256" key="2">
    <source>
        <dbReference type="SAM" id="Phobius"/>
    </source>
</evidence>
<feature type="compositionally biased region" description="Low complexity" evidence="1">
    <location>
        <begin position="269"/>
        <end position="291"/>
    </location>
</feature>
<organism evidence="3 4">
    <name type="scientific">Williamsia marianensis</name>
    <dbReference type="NCBI Taxonomy" id="85044"/>
    <lineage>
        <taxon>Bacteria</taxon>
        <taxon>Bacillati</taxon>
        <taxon>Actinomycetota</taxon>
        <taxon>Actinomycetes</taxon>
        <taxon>Mycobacteriales</taxon>
        <taxon>Nocardiaceae</taxon>
        <taxon>Williamsia</taxon>
    </lineage>
</organism>
<comment type="caution">
    <text evidence="3">The sequence shown here is derived from an EMBL/GenBank/DDBJ whole genome shotgun (WGS) entry which is preliminary data.</text>
</comment>
<feature type="compositionally biased region" description="Pro residues" evidence="1">
    <location>
        <begin position="314"/>
        <end position="348"/>
    </location>
</feature>
<evidence type="ECO:0000313" key="4">
    <source>
        <dbReference type="Proteomes" id="UP000225108"/>
    </source>
</evidence>
<dbReference type="EMBL" id="PEBD01000010">
    <property type="protein sequence ID" value="PHV65104.1"/>
    <property type="molecule type" value="Genomic_DNA"/>
</dbReference>
<sequence length="348" mass="36570">MIWLDPSLLRTVRDLLHSASGQVGPAFALIDLDDGGLRGAAVDSATGQCLMQLDDHDLQGRAFDRSVADYLVRTGKAPMPENAEWARELLDLMTKARSALSRSDGTFVMGHEYVGMLRVTRTDLDDALAPAVARAVSVARSIAAGSPAPVTAVVLMPDHVIWPGLQAALTTGLHDLPVLAMHADVPLAVPGRHARPAPVVEPESEPQLVQEPEPPPPPVDNRRQNRLVLIGAALLAGLIVVGGATLVVAPWSEDTGQPQSQRYLRTPETSTAVAATPAPAQSPTTASSAPTTTPPPLPPINTEAALAPVMRYTAPPPPPPPPTTRRPARPAPNTIPNPIPGLPPILLP</sequence>
<keyword evidence="2" id="KW-0472">Membrane</keyword>
<dbReference type="Gene3D" id="3.30.420.40">
    <property type="match status" value="1"/>
</dbReference>
<proteinExistence type="predicted"/>
<feature type="transmembrane region" description="Helical" evidence="2">
    <location>
        <begin position="227"/>
        <end position="251"/>
    </location>
</feature>
<evidence type="ECO:0000313" key="3">
    <source>
        <dbReference type="EMBL" id="PHV65104.1"/>
    </source>
</evidence>
<dbReference type="AlphaFoldDB" id="A0A2G3PH15"/>
<feature type="region of interest" description="Disordered" evidence="1">
    <location>
        <begin position="269"/>
        <end position="348"/>
    </location>
</feature>
<gene>
    <name evidence="3" type="ORF">CSW57_14770</name>
</gene>
<reference evidence="3 4" key="1">
    <citation type="submission" date="2017-10" db="EMBL/GenBank/DDBJ databases">
        <title>The draft genome sequence of Williamsia sp. BULT 1.1 isolated from the semi-arid grassland soils from South Africa.</title>
        <authorList>
            <person name="Kabwe M.H."/>
            <person name="Govender N."/>
            <person name="Mutseka Lunga P."/>
            <person name="Vikram S."/>
            <person name="Makhalanyane T.P."/>
        </authorList>
    </citation>
    <scope>NUCLEOTIDE SEQUENCE [LARGE SCALE GENOMIC DNA]</scope>
    <source>
        <strain evidence="3 4">BULT 1.1</strain>
    </source>
</reference>
<feature type="region of interest" description="Disordered" evidence="1">
    <location>
        <begin position="193"/>
        <end position="222"/>
    </location>
</feature>
<protein>
    <submittedName>
        <fullName evidence="3">Uncharacterized protein</fullName>
    </submittedName>
</protein>
<accession>A0A2G3PH15</accession>
<feature type="compositionally biased region" description="Low complexity" evidence="1">
    <location>
        <begin position="198"/>
        <end position="211"/>
    </location>
</feature>
<dbReference type="Gene3D" id="3.90.640.10">
    <property type="entry name" value="Actin, Chain A, domain 4"/>
    <property type="match status" value="1"/>
</dbReference>
<keyword evidence="2" id="KW-0812">Transmembrane</keyword>
<keyword evidence="2" id="KW-1133">Transmembrane helix</keyword>
<evidence type="ECO:0000256" key="1">
    <source>
        <dbReference type="SAM" id="MobiDB-lite"/>
    </source>
</evidence>